<reference evidence="3" key="1">
    <citation type="submission" date="2021-01" db="EMBL/GenBank/DDBJ databases">
        <title>Whole genome shotgun sequence of Actinoplanes tereljensis NBRC 105297.</title>
        <authorList>
            <person name="Komaki H."/>
            <person name="Tamura T."/>
        </authorList>
    </citation>
    <scope>NUCLEOTIDE SEQUENCE</scope>
    <source>
        <strain evidence="3">NBRC 105297</strain>
    </source>
</reference>
<proteinExistence type="inferred from homology"/>
<dbReference type="PANTHER" id="PTHR46268:SF6">
    <property type="entry name" value="UNIVERSAL STRESS PROTEIN UP12"/>
    <property type="match status" value="1"/>
</dbReference>
<feature type="domain" description="UspA" evidence="2">
    <location>
        <begin position="150"/>
        <end position="286"/>
    </location>
</feature>
<protein>
    <submittedName>
        <fullName evidence="3">Universal stress protein</fullName>
    </submittedName>
</protein>
<dbReference type="SUPFAM" id="SSF52402">
    <property type="entry name" value="Adenine nucleotide alpha hydrolases-like"/>
    <property type="match status" value="2"/>
</dbReference>
<dbReference type="Proteomes" id="UP000623608">
    <property type="component" value="Unassembled WGS sequence"/>
</dbReference>
<dbReference type="PANTHER" id="PTHR46268">
    <property type="entry name" value="STRESS RESPONSE PROTEIN NHAX"/>
    <property type="match status" value="1"/>
</dbReference>
<comment type="caution">
    <text evidence="3">The sequence shown here is derived from an EMBL/GenBank/DDBJ whole genome shotgun (WGS) entry which is preliminary data.</text>
</comment>
<dbReference type="Gene3D" id="3.40.50.620">
    <property type="entry name" value="HUPs"/>
    <property type="match status" value="2"/>
</dbReference>
<dbReference type="RefSeq" id="WP_203811267.1">
    <property type="nucleotide sequence ID" value="NZ_BOMY01000039.1"/>
</dbReference>
<dbReference type="EMBL" id="BOMY01000039">
    <property type="protein sequence ID" value="GIF23371.1"/>
    <property type="molecule type" value="Genomic_DNA"/>
</dbReference>
<feature type="domain" description="UspA" evidence="2">
    <location>
        <begin position="5"/>
        <end position="140"/>
    </location>
</feature>
<name>A0A919NQQ5_9ACTN</name>
<evidence type="ECO:0000313" key="3">
    <source>
        <dbReference type="EMBL" id="GIF23371.1"/>
    </source>
</evidence>
<dbReference type="Pfam" id="PF00582">
    <property type="entry name" value="Usp"/>
    <property type="match status" value="2"/>
</dbReference>
<dbReference type="AlphaFoldDB" id="A0A919NQQ5"/>
<dbReference type="InterPro" id="IPR006015">
    <property type="entry name" value="Universal_stress_UspA"/>
</dbReference>
<dbReference type="PRINTS" id="PR01438">
    <property type="entry name" value="UNVRSLSTRESS"/>
</dbReference>
<organism evidence="3 4">
    <name type="scientific">Paractinoplanes tereljensis</name>
    <dbReference type="NCBI Taxonomy" id="571912"/>
    <lineage>
        <taxon>Bacteria</taxon>
        <taxon>Bacillati</taxon>
        <taxon>Actinomycetota</taxon>
        <taxon>Actinomycetes</taxon>
        <taxon>Micromonosporales</taxon>
        <taxon>Micromonosporaceae</taxon>
        <taxon>Paractinoplanes</taxon>
    </lineage>
</organism>
<dbReference type="InterPro" id="IPR006016">
    <property type="entry name" value="UspA"/>
</dbReference>
<evidence type="ECO:0000259" key="2">
    <source>
        <dbReference type="Pfam" id="PF00582"/>
    </source>
</evidence>
<dbReference type="InterPro" id="IPR014729">
    <property type="entry name" value="Rossmann-like_a/b/a_fold"/>
</dbReference>
<comment type="similarity">
    <text evidence="1">Belongs to the universal stress protein A family.</text>
</comment>
<accession>A0A919NQQ5</accession>
<evidence type="ECO:0000313" key="4">
    <source>
        <dbReference type="Proteomes" id="UP000623608"/>
    </source>
</evidence>
<evidence type="ECO:0000256" key="1">
    <source>
        <dbReference type="ARBA" id="ARBA00008791"/>
    </source>
</evidence>
<gene>
    <name evidence="3" type="ORF">Ate02nite_61010</name>
</gene>
<keyword evidence="4" id="KW-1185">Reference proteome</keyword>
<sequence>MRVNPIIVGADGTDWSTAAVRWAAREAHRLHLPLRVTHVFDWEWREARYDMSQDYLDLPRCQAEAITAKAAYEARMIDRGLQIDDDLVVGNPAPRLLADSENSRLIVLGSRGRGGFGSLLLGSVSQRVATHAKCSVVVVRGRGDVTDGPVVAGVDDSPSADLVLETAFDAADRRGSTLRIVRSYLPPLPLWMASLQAVDVPTPVAEAEERARLEEQLAPWRDKFPDVSVELVLTHESVASALVNQSEQAQLVMVGSRGRGVIAGALLGSTGLQLLHHAECPVYIVRPSAEGPN</sequence>